<name>A0A820JPL9_9BILA</name>
<dbReference type="Proteomes" id="UP000663836">
    <property type="component" value="Unassembled WGS sequence"/>
</dbReference>
<evidence type="ECO:0000313" key="2">
    <source>
        <dbReference type="Proteomes" id="UP000663836"/>
    </source>
</evidence>
<dbReference type="EMBL" id="CAJOBD010044210">
    <property type="protein sequence ID" value="CAF4330155.1"/>
    <property type="molecule type" value="Genomic_DNA"/>
</dbReference>
<dbReference type="AlphaFoldDB" id="A0A820JPL9"/>
<reference evidence="1" key="1">
    <citation type="submission" date="2021-02" db="EMBL/GenBank/DDBJ databases">
        <authorList>
            <person name="Nowell W R."/>
        </authorList>
    </citation>
    <scope>NUCLEOTIDE SEQUENCE</scope>
</reference>
<feature type="non-terminal residue" evidence="1">
    <location>
        <position position="52"/>
    </location>
</feature>
<gene>
    <name evidence="1" type="ORF">JBS370_LOCUS41286</name>
</gene>
<proteinExistence type="predicted"/>
<organism evidence="1 2">
    <name type="scientific">Rotaria sordida</name>
    <dbReference type="NCBI Taxonomy" id="392033"/>
    <lineage>
        <taxon>Eukaryota</taxon>
        <taxon>Metazoa</taxon>
        <taxon>Spiralia</taxon>
        <taxon>Gnathifera</taxon>
        <taxon>Rotifera</taxon>
        <taxon>Eurotatoria</taxon>
        <taxon>Bdelloidea</taxon>
        <taxon>Philodinida</taxon>
        <taxon>Philodinidae</taxon>
        <taxon>Rotaria</taxon>
    </lineage>
</organism>
<sequence length="52" mass="5758">MGNIQHHCRGKNNDLLELDRPGAIYLPNDTISGSVLYTKKTKSAILLTGIIY</sequence>
<accession>A0A820JPL9</accession>
<evidence type="ECO:0000313" key="1">
    <source>
        <dbReference type="EMBL" id="CAF4330155.1"/>
    </source>
</evidence>
<comment type="caution">
    <text evidence="1">The sequence shown here is derived from an EMBL/GenBank/DDBJ whole genome shotgun (WGS) entry which is preliminary data.</text>
</comment>
<protein>
    <submittedName>
        <fullName evidence="1">Uncharacterized protein</fullName>
    </submittedName>
</protein>